<gene>
    <name evidence="1" type="ORF">MNBD_NITROSPINAE03-1367</name>
</gene>
<dbReference type="PANTHER" id="PTHR47197:SF3">
    <property type="entry name" value="DIHYDRO-HEME D1 DEHYDROGENASE"/>
    <property type="match status" value="1"/>
</dbReference>
<proteinExistence type="predicted"/>
<dbReference type="InterPro" id="IPR015943">
    <property type="entry name" value="WD40/YVTN_repeat-like_dom_sf"/>
</dbReference>
<protein>
    <recommendedName>
        <fullName evidence="2">Collagen triple helix repeat domain protein</fullName>
    </recommendedName>
</protein>
<dbReference type="InterPro" id="IPR011964">
    <property type="entry name" value="YVTN_b-propeller_repeat"/>
</dbReference>
<evidence type="ECO:0000313" key="1">
    <source>
        <dbReference type="EMBL" id="VAX18660.1"/>
    </source>
</evidence>
<dbReference type="SUPFAM" id="SSF51004">
    <property type="entry name" value="C-terminal (heme d1) domain of cytochrome cd1-nitrite reductase"/>
    <property type="match status" value="1"/>
</dbReference>
<dbReference type="NCBIfam" id="TIGR02276">
    <property type="entry name" value="beta_rpt_yvtn"/>
    <property type="match status" value="2"/>
</dbReference>
<dbReference type="Gene3D" id="2.130.10.10">
    <property type="entry name" value="YVTN repeat-like/Quinoprotein amine dehydrogenase"/>
    <property type="match status" value="4"/>
</dbReference>
<dbReference type="InterPro" id="IPR051200">
    <property type="entry name" value="Host-pathogen_enzymatic-act"/>
</dbReference>
<dbReference type="AlphaFoldDB" id="A0A3B1C731"/>
<name>A0A3B1C731_9ZZZZ</name>
<reference evidence="1" key="1">
    <citation type="submission" date="2018-06" db="EMBL/GenBank/DDBJ databases">
        <authorList>
            <person name="Zhirakovskaya E."/>
        </authorList>
    </citation>
    <scope>NUCLEOTIDE SEQUENCE</scope>
</reference>
<dbReference type="InterPro" id="IPR011044">
    <property type="entry name" value="Quino_amine_DH_bsu"/>
</dbReference>
<accession>A0A3B1C731</accession>
<organism evidence="1">
    <name type="scientific">hydrothermal vent metagenome</name>
    <dbReference type="NCBI Taxonomy" id="652676"/>
    <lineage>
        <taxon>unclassified sequences</taxon>
        <taxon>metagenomes</taxon>
        <taxon>ecological metagenomes</taxon>
    </lineage>
</organism>
<dbReference type="PANTHER" id="PTHR47197">
    <property type="entry name" value="PROTEIN NIRF"/>
    <property type="match status" value="1"/>
</dbReference>
<evidence type="ECO:0008006" key="2">
    <source>
        <dbReference type="Google" id="ProtNLM"/>
    </source>
</evidence>
<dbReference type="SUPFAM" id="SSF50969">
    <property type="entry name" value="YVTN repeat-like/Quinoprotein amine dehydrogenase"/>
    <property type="match status" value="1"/>
</dbReference>
<dbReference type="EMBL" id="UOGB01000120">
    <property type="protein sequence ID" value="VAX18660.1"/>
    <property type="molecule type" value="Genomic_DNA"/>
</dbReference>
<sequence>MKRIYIMAVTLLFFFPYLASGEEVNGGDEIKITDPRSVCLIVNRDSNEIRFLDLKTNKQIGKVFLGKWANPHMVAMTPDGRLAVTGGTRSNKAYIIDVATMKLIKTIPVDFGPEHLAITPDSRFYYQGNPDSDSVSVIDLVSLKKIKTIKGFAEPLNITFLPDGSKAYVGNYGAHWVGVIDVTRHELLKKIKIGDMPRVNKLDPKKYLSEIKGISNASITRDGRYLYAADGDLGVVGVIDTREDKVIKIIKVGADPWRAYPSHDGTKMVVVNNGDETISIIDIKGNKVVATLEAGPEMIGVNFSHDKAFVISRSSSFVYVYNLKTLRPAGRIKIGTNLELETAATDAQGEKMYLTSSRDNSVYVIDGKTNAVTRIANVGFYPWGSSILEGKDLYCH</sequence>
<dbReference type="InterPro" id="IPR011048">
    <property type="entry name" value="Haem_d1_sf"/>
</dbReference>